<evidence type="ECO:0000313" key="1">
    <source>
        <dbReference type="EMBL" id="UQC76088.1"/>
    </source>
</evidence>
<protein>
    <submittedName>
        <fullName evidence="1">Uncharacterized protein</fullName>
    </submittedName>
</protein>
<organism evidence="1 2">
    <name type="scientific">Colletotrichum lupini</name>
    <dbReference type="NCBI Taxonomy" id="145971"/>
    <lineage>
        <taxon>Eukaryota</taxon>
        <taxon>Fungi</taxon>
        <taxon>Dikarya</taxon>
        <taxon>Ascomycota</taxon>
        <taxon>Pezizomycotina</taxon>
        <taxon>Sordariomycetes</taxon>
        <taxon>Hypocreomycetidae</taxon>
        <taxon>Glomerellales</taxon>
        <taxon>Glomerellaceae</taxon>
        <taxon>Colletotrichum</taxon>
        <taxon>Colletotrichum acutatum species complex</taxon>
    </lineage>
</organism>
<keyword evidence="2" id="KW-1185">Reference proteome</keyword>
<dbReference type="GeneID" id="73351517"/>
<name>A0A9Q8W9Y4_9PEZI</name>
<evidence type="ECO:0000313" key="2">
    <source>
        <dbReference type="Proteomes" id="UP000830671"/>
    </source>
</evidence>
<proteinExistence type="predicted"/>
<accession>A0A9Q8W9Y4</accession>
<dbReference type="AlphaFoldDB" id="A0A9Q8W9Y4"/>
<dbReference type="RefSeq" id="XP_049137731.1">
    <property type="nucleotide sequence ID" value="XM_049296507.1"/>
</dbReference>
<gene>
    <name evidence="1" type="ORF">CLUP02_17599</name>
</gene>
<reference evidence="1" key="1">
    <citation type="journal article" date="2021" name="Mol. Plant Microbe Interact.">
        <title>Complete Genome Sequence of the Plant-Pathogenic Fungus Colletotrichum lupini.</title>
        <authorList>
            <person name="Baroncelli R."/>
            <person name="Pensec F."/>
            <person name="Da Lio D."/>
            <person name="Boufleur T."/>
            <person name="Vicente I."/>
            <person name="Sarrocco S."/>
            <person name="Picot A."/>
            <person name="Baraldi E."/>
            <person name="Sukno S."/>
            <person name="Thon M."/>
            <person name="Le Floch G."/>
        </authorList>
    </citation>
    <scope>NUCLEOTIDE SEQUENCE</scope>
    <source>
        <strain evidence="1">IMI 504893</strain>
    </source>
</reference>
<dbReference type="KEGG" id="clup:CLUP02_17599"/>
<dbReference type="Proteomes" id="UP000830671">
    <property type="component" value="Chromosome 10"/>
</dbReference>
<dbReference type="EMBL" id="CP019472">
    <property type="protein sequence ID" value="UQC76088.1"/>
    <property type="molecule type" value="Genomic_DNA"/>
</dbReference>
<sequence>MMCNAVSVLFVCAIVSGVSLTRLLFARDNIRWGWHMAMTYRTQRHDEILNGRLGVRVPVAAEESVLIVTQEQSKSNM</sequence>